<dbReference type="SUPFAM" id="SSF46689">
    <property type="entry name" value="Homeodomain-like"/>
    <property type="match status" value="1"/>
</dbReference>
<dbReference type="EMBL" id="ML179070">
    <property type="protein sequence ID" value="THV03154.1"/>
    <property type="molecule type" value="Genomic_DNA"/>
</dbReference>
<dbReference type="AlphaFoldDB" id="A0A4S8MLQ6"/>
<name>A0A4S8MLQ6_DENBC</name>
<organism evidence="1 2">
    <name type="scientific">Dendrothele bispora (strain CBS 962.96)</name>
    <dbReference type="NCBI Taxonomy" id="1314807"/>
    <lineage>
        <taxon>Eukaryota</taxon>
        <taxon>Fungi</taxon>
        <taxon>Dikarya</taxon>
        <taxon>Basidiomycota</taxon>
        <taxon>Agaricomycotina</taxon>
        <taxon>Agaricomycetes</taxon>
        <taxon>Agaricomycetidae</taxon>
        <taxon>Agaricales</taxon>
        <taxon>Agaricales incertae sedis</taxon>
        <taxon>Dendrothele</taxon>
    </lineage>
</organism>
<keyword evidence="2" id="KW-1185">Reference proteome</keyword>
<reference evidence="1 2" key="1">
    <citation type="journal article" date="2019" name="Nat. Ecol. Evol.">
        <title>Megaphylogeny resolves global patterns of mushroom evolution.</title>
        <authorList>
            <person name="Varga T."/>
            <person name="Krizsan K."/>
            <person name="Foldi C."/>
            <person name="Dima B."/>
            <person name="Sanchez-Garcia M."/>
            <person name="Sanchez-Ramirez S."/>
            <person name="Szollosi G.J."/>
            <person name="Szarkandi J.G."/>
            <person name="Papp V."/>
            <person name="Albert L."/>
            <person name="Andreopoulos W."/>
            <person name="Angelini C."/>
            <person name="Antonin V."/>
            <person name="Barry K.W."/>
            <person name="Bougher N.L."/>
            <person name="Buchanan P."/>
            <person name="Buyck B."/>
            <person name="Bense V."/>
            <person name="Catcheside P."/>
            <person name="Chovatia M."/>
            <person name="Cooper J."/>
            <person name="Damon W."/>
            <person name="Desjardin D."/>
            <person name="Finy P."/>
            <person name="Geml J."/>
            <person name="Haridas S."/>
            <person name="Hughes K."/>
            <person name="Justo A."/>
            <person name="Karasinski D."/>
            <person name="Kautmanova I."/>
            <person name="Kiss B."/>
            <person name="Kocsube S."/>
            <person name="Kotiranta H."/>
            <person name="LaButti K.M."/>
            <person name="Lechner B.E."/>
            <person name="Liimatainen K."/>
            <person name="Lipzen A."/>
            <person name="Lukacs Z."/>
            <person name="Mihaltcheva S."/>
            <person name="Morgado L.N."/>
            <person name="Niskanen T."/>
            <person name="Noordeloos M.E."/>
            <person name="Ohm R.A."/>
            <person name="Ortiz-Santana B."/>
            <person name="Ovrebo C."/>
            <person name="Racz N."/>
            <person name="Riley R."/>
            <person name="Savchenko A."/>
            <person name="Shiryaev A."/>
            <person name="Soop K."/>
            <person name="Spirin V."/>
            <person name="Szebenyi C."/>
            <person name="Tomsovsky M."/>
            <person name="Tulloss R.E."/>
            <person name="Uehling J."/>
            <person name="Grigoriev I.V."/>
            <person name="Vagvolgyi C."/>
            <person name="Papp T."/>
            <person name="Martin F.M."/>
            <person name="Miettinen O."/>
            <person name="Hibbett D.S."/>
            <person name="Nagy L.G."/>
        </authorList>
    </citation>
    <scope>NUCLEOTIDE SEQUENCE [LARGE SCALE GENOMIC DNA]</scope>
    <source>
        <strain evidence="1 2">CBS 962.96</strain>
    </source>
</reference>
<feature type="non-terminal residue" evidence="1">
    <location>
        <position position="145"/>
    </location>
</feature>
<dbReference type="PANTHER" id="PTHR46564">
    <property type="entry name" value="TRANSPOSASE"/>
    <property type="match status" value="1"/>
</dbReference>
<dbReference type="InterPro" id="IPR009057">
    <property type="entry name" value="Homeodomain-like_sf"/>
</dbReference>
<gene>
    <name evidence="1" type="ORF">K435DRAFT_603025</name>
</gene>
<evidence type="ECO:0000313" key="1">
    <source>
        <dbReference type="EMBL" id="THV03154.1"/>
    </source>
</evidence>
<feature type="non-terminal residue" evidence="1">
    <location>
        <position position="1"/>
    </location>
</feature>
<proteinExistence type="predicted"/>
<evidence type="ECO:0008006" key="3">
    <source>
        <dbReference type="Google" id="ProtNLM"/>
    </source>
</evidence>
<evidence type="ECO:0000313" key="2">
    <source>
        <dbReference type="Proteomes" id="UP000297245"/>
    </source>
</evidence>
<dbReference type="OrthoDB" id="3264182at2759"/>
<dbReference type="PANTHER" id="PTHR46564:SF1">
    <property type="entry name" value="TRANSPOSASE"/>
    <property type="match status" value="1"/>
</dbReference>
<accession>A0A4S8MLQ6</accession>
<protein>
    <recommendedName>
        <fullName evidence="3">Winged helix-turn helix domain-containing protein</fullName>
    </recommendedName>
</protein>
<dbReference type="Proteomes" id="UP000297245">
    <property type="component" value="Unassembled WGS sequence"/>
</dbReference>
<sequence>KNTTEIAIDLDMPLQVVQRVIQTWNLVGEVCRERKGKGRPCILSDHNTEFLPIAIISRNPDIYIDEIQLELYTQHGFNVSIATIHCSLKQLGYSSKKLTWIAAERQRSRQLIYFQEIGRVPPEYLVFGDESAINILTTYRTNSWS</sequence>